<keyword evidence="5 8" id="KW-0732">Signal</keyword>
<dbReference type="RefSeq" id="WP_123956555.1">
    <property type="nucleotide sequence ID" value="NZ_CP015029.1"/>
</dbReference>
<feature type="chain" id="PRO_5042263722" evidence="8">
    <location>
        <begin position="23"/>
        <end position="458"/>
    </location>
</feature>
<reference evidence="9 12" key="1">
    <citation type="submission" date="2016-03" db="EMBL/GenBank/DDBJ databases">
        <authorList>
            <person name="Hansen M.J."/>
            <person name="Bojesen A.M."/>
            <person name="Planet P."/>
        </authorList>
    </citation>
    <scope>NUCLEOTIDE SEQUENCE [LARGE SCALE GENOMIC DNA]</scope>
    <source>
        <strain evidence="9 12">HPA 21</strain>
    </source>
</reference>
<evidence type="ECO:0000256" key="6">
    <source>
        <dbReference type="ARBA" id="ARBA00023136"/>
    </source>
</evidence>
<evidence type="ECO:0000313" key="10">
    <source>
        <dbReference type="EMBL" id="RPE96635.1"/>
    </source>
</evidence>
<keyword evidence="6" id="KW-0472">Membrane</keyword>
<gene>
    <name evidence="9" type="ORF">A4G17_05695</name>
    <name evidence="10" type="ORF">EDC49_1031</name>
</gene>
<feature type="signal peptide" evidence="8">
    <location>
        <begin position="1"/>
        <end position="22"/>
    </location>
</feature>
<dbReference type="GO" id="GO:0009279">
    <property type="term" value="C:cell outer membrane"/>
    <property type="evidence" value="ECO:0007669"/>
    <property type="project" value="UniProtKB-SubCell"/>
</dbReference>
<reference evidence="10 11" key="2">
    <citation type="submission" date="2018-11" db="EMBL/GenBank/DDBJ databases">
        <title>Genomic Encyclopedia of Type Strains, Phase IV (KMG-IV): sequencing the most valuable type-strain genomes for metagenomic binning, comparative biology and taxonomic classification.</title>
        <authorList>
            <person name="Goeker M."/>
        </authorList>
    </citation>
    <scope>NUCLEOTIDE SEQUENCE [LARGE SCALE GENOMIC DNA]</scope>
    <source>
        <strain evidence="10 11">DSM 25797</strain>
    </source>
</reference>
<evidence type="ECO:0000256" key="1">
    <source>
        <dbReference type="ARBA" id="ARBA00004571"/>
    </source>
</evidence>
<comment type="similarity">
    <text evidence="2">Belongs to the OmpP1/FadL family.</text>
</comment>
<comment type="subcellular location">
    <subcellularLocation>
        <location evidence="1">Cell outer membrane</location>
        <topology evidence="1">Multi-pass membrane protein</topology>
    </subcellularLocation>
</comment>
<evidence type="ECO:0000256" key="5">
    <source>
        <dbReference type="ARBA" id="ARBA00022729"/>
    </source>
</evidence>
<organism evidence="9 12">
    <name type="scientific">Frederiksenia canicola</name>
    <dbReference type="NCBI Taxonomy" id="123824"/>
    <lineage>
        <taxon>Bacteria</taxon>
        <taxon>Pseudomonadati</taxon>
        <taxon>Pseudomonadota</taxon>
        <taxon>Gammaproteobacteria</taxon>
        <taxon>Pasteurellales</taxon>
        <taxon>Pasteurellaceae</taxon>
        <taxon>Frederiksenia</taxon>
    </lineage>
</organism>
<dbReference type="Proteomes" id="UP000502287">
    <property type="component" value="Chromosome"/>
</dbReference>
<keyword evidence="3" id="KW-1134">Transmembrane beta strand</keyword>
<dbReference type="AlphaFoldDB" id="A0AAE6X6T6"/>
<sequence>MTQFTKTIIASLFTFSAAGASAAAFQLAEGSTSGLGIAFSGNAAVADDATVVSTNPALMTKFNRIEVSGGGIVVNADVDVDGSFQGHRASQKNIIPTALVPNLYVVAPVNDRFSLGGGLNVNYGLKSKFDTDYTAGVYGGETDLTALNLNFSGAYKLGYGFSLGAGVNAVYADAKISRHLGAAGHGISALLNQKANQLSQAGATQQAAALRGVAQQVKNMPAETVVSEIKGDAWGAGWNLGLVYEINENNRLGFAYHSPVKLKFKGEYKNDFPVAYNAYLAQLAATGVALPITEATGGSYVNGRLNLTLPGFWEISGYHKLTEKLAAHYSYKRTDWSKLERLDAYSEKGNRLFSKEEHFTDSSRIALGFTYDVSEVLTLRTGLAYDESASINHPSISIPDTDRTWYSIGATYRFTPNFSTDIGYAHLRGSNNEFKEGSGVFKVKSKANLYGLNVNYKF</sequence>
<dbReference type="KEGG" id="fcl:A4G17_05695"/>
<dbReference type="Gene3D" id="2.40.160.60">
    <property type="entry name" value="Outer membrane protein transport protein (OMPP1/FadL/TodX)"/>
    <property type="match status" value="1"/>
</dbReference>
<proteinExistence type="inferred from homology"/>
<evidence type="ECO:0000313" key="12">
    <source>
        <dbReference type="Proteomes" id="UP000502287"/>
    </source>
</evidence>
<dbReference type="EMBL" id="RKQT01000001">
    <property type="protein sequence ID" value="RPE96635.1"/>
    <property type="molecule type" value="Genomic_DNA"/>
</dbReference>
<dbReference type="Pfam" id="PF03349">
    <property type="entry name" value="Toluene_X"/>
    <property type="match status" value="1"/>
</dbReference>
<keyword evidence="11" id="KW-1185">Reference proteome</keyword>
<keyword evidence="7" id="KW-0998">Cell outer membrane</keyword>
<dbReference type="Proteomes" id="UP000276901">
    <property type="component" value="Unassembled WGS sequence"/>
</dbReference>
<protein>
    <submittedName>
        <fullName evidence="10">Long-chain fatty acid transport protein</fullName>
    </submittedName>
</protein>
<dbReference type="SUPFAM" id="SSF56935">
    <property type="entry name" value="Porins"/>
    <property type="match status" value="1"/>
</dbReference>
<dbReference type="PANTHER" id="PTHR35093">
    <property type="entry name" value="OUTER MEMBRANE PROTEIN NMB0088-RELATED"/>
    <property type="match status" value="1"/>
</dbReference>
<evidence type="ECO:0000313" key="11">
    <source>
        <dbReference type="Proteomes" id="UP000276901"/>
    </source>
</evidence>
<evidence type="ECO:0000256" key="3">
    <source>
        <dbReference type="ARBA" id="ARBA00022452"/>
    </source>
</evidence>
<evidence type="ECO:0000256" key="4">
    <source>
        <dbReference type="ARBA" id="ARBA00022692"/>
    </source>
</evidence>
<keyword evidence="4" id="KW-0812">Transmembrane</keyword>
<name>A0AAE6X6T6_9PAST</name>
<evidence type="ECO:0000313" key="9">
    <source>
        <dbReference type="EMBL" id="QIM64959.1"/>
    </source>
</evidence>
<evidence type="ECO:0000256" key="7">
    <source>
        <dbReference type="ARBA" id="ARBA00023237"/>
    </source>
</evidence>
<dbReference type="GO" id="GO:0015483">
    <property type="term" value="F:long-chain fatty acid transporting porin activity"/>
    <property type="evidence" value="ECO:0007669"/>
    <property type="project" value="TreeGrafter"/>
</dbReference>
<evidence type="ECO:0000256" key="8">
    <source>
        <dbReference type="SAM" id="SignalP"/>
    </source>
</evidence>
<dbReference type="InterPro" id="IPR005017">
    <property type="entry name" value="OMPP1/FadL/TodX"/>
</dbReference>
<dbReference type="PANTHER" id="PTHR35093:SF3">
    <property type="entry name" value="LONG-CHAIN FATTY ACID TRANSPORT PROTEIN"/>
    <property type="match status" value="1"/>
</dbReference>
<accession>A0AAE6X6T6</accession>
<evidence type="ECO:0000256" key="2">
    <source>
        <dbReference type="ARBA" id="ARBA00008163"/>
    </source>
</evidence>
<dbReference type="EMBL" id="CP015029">
    <property type="protein sequence ID" value="QIM64959.1"/>
    <property type="molecule type" value="Genomic_DNA"/>
</dbReference>